<comment type="caution">
    <text evidence="2">The sequence shown here is derived from an EMBL/GenBank/DDBJ whole genome shotgun (WGS) entry which is preliminary data.</text>
</comment>
<evidence type="ECO:0000313" key="3">
    <source>
        <dbReference type="Proteomes" id="UP000054653"/>
    </source>
</evidence>
<proteinExistence type="predicted"/>
<dbReference type="EMBL" id="JYDI01000035">
    <property type="protein sequence ID" value="KRY57132.1"/>
    <property type="molecule type" value="Genomic_DNA"/>
</dbReference>
<evidence type="ECO:0008006" key="4">
    <source>
        <dbReference type="Google" id="ProtNLM"/>
    </source>
</evidence>
<dbReference type="OrthoDB" id="6433898at2759"/>
<accession>A0A0V1D6G0</accession>
<name>A0A0V1D6G0_TRIBR</name>
<organism evidence="2 3">
    <name type="scientific">Trichinella britovi</name>
    <name type="common">Parasitic roundworm</name>
    <dbReference type="NCBI Taxonomy" id="45882"/>
    <lineage>
        <taxon>Eukaryota</taxon>
        <taxon>Metazoa</taxon>
        <taxon>Ecdysozoa</taxon>
        <taxon>Nematoda</taxon>
        <taxon>Enoplea</taxon>
        <taxon>Dorylaimia</taxon>
        <taxon>Trichinellida</taxon>
        <taxon>Trichinellidae</taxon>
        <taxon>Trichinella</taxon>
    </lineage>
</organism>
<keyword evidence="3" id="KW-1185">Reference proteome</keyword>
<evidence type="ECO:0000256" key="1">
    <source>
        <dbReference type="SAM" id="MobiDB-lite"/>
    </source>
</evidence>
<dbReference type="Gene3D" id="3.30.420.10">
    <property type="entry name" value="Ribonuclease H-like superfamily/Ribonuclease H"/>
    <property type="match status" value="1"/>
</dbReference>
<dbReference type="GO" id="GO:0003676">
    <property type="term" value="F:nucleic acid binding"/>
    <property type="evidence" value="ECO:0007669"/>
    <property type="project" value="InterPro"/>
</dbReference>
<sequence>MVTSRTTAHNPQDNGQEERYNGIIWKAVTSALRSHDLRIEQREEVIGLALHSIRTLLSTNANPHERLLGYQRRTPTAPGEEGEKGEKPDANDPTPENSESEEDTETRDETHQAPPRHSTRIRRAPRRLQDYV</sequence>
<dbReference type="InterPro" id="IPR036397">
    <property type="entry name" value="RNaseH_sf"/>
</dbReference>
<feature type="region of interest" description="Disordered" evidence="1">
    <location>
        <begin position="57"/>
        <end position="132"/>
    </location>
</feature>
<protein>
    <recommendedName>
        <fullName evidence="4">Integrase catalytic domain-containing protein</fullName>
    </recommendedName>
</protein>
<gene>
    <name evidence="2" type="ORF">T03_10884</name>
</gene>
<dbReference type="Proteomes" id="UP000054653">
    <property type="component" value="Unassembled WGS sequence"/>
</dbReference>
<feature type="compositionally biased region" description="Basic residues" evidence="1">
    <location>
        <begin position="117"/>
        <end position="126"/>
    </location>
</feature>
<feature type="compositionally biased region" description="Basic and acidic residues" evidence="1">
    <location>
        <begin position="81"/>
        <end position="90"/>
    </location>
</feature>
<dbReference type="AlphaFoldDB" id="A0A0V1D6G0"/>
<dbReference type="InterPro" id="IPR012337">
    <property type="entry name" value="RNaseH-like_sf"/>
</dbReference>
<dbReference type="STRING" id="45882.A0A0V1D6G0"/>
<dbReference type="SUPFAM" id="SSF53098">
    <property type="entry name" value="Ribonuclease H-like"/>
    <property type="match status" value="1"/>
</dbReference>
<reference evidence="2 3" key="1">
    <citation type="submission" date="2015-01" db="EMBL/GenBank/DDBJ databases">
        <title>Evolution of Trichinella species and genotypes.</title>
        <authorList>
            <person name="Korhonen P.K."/>
            <person name="Edoardo P."/>
            <person name="Giuseppe L.R."/>
            <person name="Gasser R.B."/>
        </authorList>
    </citation>
    <scope>NUCLEOTIDE SEQUENCE [LARGE SCALE GENOMIC DNA]</scope>
    <source>
        <strain evidence="2">ISS120</strain>
    </source>
</reference>
<evidence type="ECO:0000313" key="2">
    <source>
        <dbReference type="EMBL" id="KRY57132.1"/>
    </source>
</evidence>